<evidence type="ECO:0000256" key="2">
    <source>
        <dbReference type="ARBA" id="ARBA00023015"/>
    </source>
</evidence>
<evidence type="ECO:0000313" key="7">
    <source>
        <dbReference type="EMBL" id="KAJ5363446.1"/>
    </source>
</evidence>
<dbReference type="InterPro" id="IPR007219">
    <property type="entry name" value="XnlR_reg_dom"/>
</dbReference>
<sequence>MADHLTVCHLQSTEPHSSSTVEATIHVPQKRQRIYRACDQCRRRKSKCDGEQPVCKICHAANRTCTYQTGGGRRGLPSGYVRSLEITLGLVLQNVPGGESTVFGLLRDARGKGNFLKSGQADHLVTIWRKSRLSRDVNQLLKPDHEEAGNDGSDWDLVETRDQDENMEDSVTAPTDFSSNEPMIMQTVQETFQTQQLFQNTPKTVDWRIPDNIPDLVDFYFTYTHCWFPILERRDLLRAMHTTGNRPTPSEASCHMVLWAVVSYTSILRGNYDVRLPSPSAIQLSIQEQLLAEPRSLELGHVHAILIFVLTQISLGNIHHAWTLVGQATRLLAGLPLTARKTRFRHTFNGCVFLDTILSSMLGRTPCLSLDEQLEEGPVEDDDVDEWDVWSATRTNPINGGRMSTAPLRALSSFNIIQQLMQDLSQLLYQPKSNFQLEDLLDNLRERQGVILQDRPYNRQNANNPPLLVLHLTSTFTTLSLIRRFEPVSPAVTDLCIRTIHRVLDILEHYVTIAGEAGISPLVHCFALQCQRSLGVTNAALSSAEKADLESRIHNFLNLTKSTNGLEWKSQPDHSFTARSLNQGGPSVSMAMSESAVAMTNIAESSIVDLPNITDTSGYTTSAALSYDALFEEMVTSFPSSRQEPAFAHNLGFYDGDLDTDFLAQLQGPSG</sequence>
<keyword evidence="8" id="KW-1185">Reference proteome</keyword>
<dbReference type="SMART" id="SM00066">
    <property type="entry name" value="GAL4"/>
    <property type="match status" value="1"/>
</dbReference>
<dbReference type="EMBL" id="JAPZBS010000008">
    <property type="protein sequence ID" value="KAJ5363446.1"/>
    <property type="molecule type" value="Genomic_DNA"/>
</dbReference>
<name>A0A9W9V268_9EURO</name>
<dbReference type="GO" id="GO:0045944">
    <property type="term" value="P:positive regulation of transcription by RNA polymerase II"/>
    <property type="evidence" value="ECO:0007669"/>
    <property type="project" value="TreeGrafter"/>
</dbReference>
<dbReference type="GO" id="GO:0006351">
    <property type="term" value="P:DNA-templated transcription"/>
    <property type="evidence" value="ECO:0007669"/>
    <property type="project" value="InterPro"/>
</dbReference>
<keyword evidence="4" id="KW-0804">Transcription</keyword>
<dbReference type="PROSITE" id="PS50048">
    <property type="entry name" value="ZN2_CY6_FUNGAL_2"/>
    <property type="match status" value="1"/>
</dbReference>
<keyword evidence="3" id="KW-0238">DNA-binding</keyword>
<dbReference type="PANTHER" id="PTHR47655">
    <property type="entry name" value="QUINIC ACID UTILIZATION ACTIVATOR"/>
    <property type="match status" value="1"/>
</dbReference>
<dbReference type="RefSeq" id="XP_056551073.1">
    <property type="nucleotide sequence ID" value="XM_056702073.1"/>
</dbReference>
<evidence type="ECO:0000256" key="4">
    <source>
        <dbReference type="ARBA" id="ARBA00023163"/>
    </source>
</evidence>
<dbReference type="GO" id="GO:0008270">
    <property type="term" value="F:zinc ion binding"/>
    <property type="evidence" value="ECO:0007669"/>
    <property type="project" value="InterPro"/>
</dbReference>
<comment type="caution">
    <text evidence="7">The sequence shown here is derived from an EMBL/GenBank/DDBJ whole genome shotgun (WGS) entry which is preliminary data.</text>
</comment>
<evidence type="ECO:0000256" key="3">
    <source>
        <dbReference type="ARBA" id="ARBA00023125"/>
    </source>
</evidence>
<protein>
    <recommendedName>
        <fullName evidence="6">Zn(2)-C6 fungal-type domain-containing protein</fullName>
    </recommendedName>
</protein>
<dbReference type="CDD" id="cd12148">
    <property type="entry name" value="fungal_TF_MHR"/>
    <property type="match status" value="1"/>
</dbReference>
<dbReference type="GeneID" id="81441252"/>
<dbReference type="Pfam" id="PF00172">
    <property type="entry name" value="Zn_clus"/>
    <property type="match status" value="1"/>
</dbReference>
<organism evidence="7 8">
    <name type="scientific">Penicillium cataractarum</name>
    <dbReference type="NCBI Taxonomy" id="2100454"/>
    <lineage>
        <taxon>Eukaryota</taxon>
        <taxon>Fungi</taxon>
        <taxon>Dikarya</taxon>
        <taxon>Ascomycota</taxon>
        <taxon>Pezizomycotina</taxon>
        <taxon>Eurotiomycetes</taxon>
        <taxon>Eurotiomycetidae</taxon>
        <taxon>Eurotiales</taxon>
        <taxon>Aspergillaceae</taxon>
        <taxon>Penicillium</taxon>
    </lineage>
</organism>
<dbReference type="Proteomes" id="UP001147782">
    <property type="component" value="Unassembled WGS sequence"/>
</dbReference>
<dbReference type="InterPro" id="IPR052783">
    <property type="entry name" value="Metabolic/Drug-Res_Regulator"/>
</dbReference>
<gene>
    <name evidence="7" type="ORF">N7496_009159</name>
</gene>
<keyword evidence="5" id="KW-0539">Nucleus</keyword>
<proteinExistence type="predicted"/>
<dbReference type="CDD" id="cd00067">
    <property type="entry name" value="GAL4"/>
    <property type="match status" value="1"/>
</dbReference>
<evidence type="ECO:0000256" key="1">
    <source>
        <dbReference type="ARBA" id="ARBA00022723"/>
    </source>
</evidence>
<evidence type="ECO:0000259" key="6">
    <source>
        <dbReference type="PROSITE" id="PS50048"/>
    </source>
</evidence>
<dbReference type="Pfam" id="PF04082">
    <property type="entry name" value="Fungal_trans"/>
    <property type="match status" value="1"/>
</dbReference>
<reference evidence="7" key="1">
    <citation type="submission" date="2022-11" db="EMBL/GenBank/DDBJ databases">
        <authorList>
            <person name="Petersen C."/>
        </authorList>
    </citation>
    <scope>NUCLEOTIDE SEQUENCE</scope>
    <source>
        <strain evidence="7">IBT 29864</strain>
    </source>
</reference>
<dbReference type="PROSITE" id="PS00463">
    <property type="entry name" value="ZN2_CY6_FUNGAL_1"/>
    <property type="match status" value="1"/>
</dbReference>
<feature type="domain" description="Zn(2)-C6 fungal-type" evidence="6">
    <location>
        <begin position="37"/>
        <end position="67"/>
    </location>
</feature>
<evidence type="ECO:0000313" key="8">
    <source>
        <dbReference type="Proteomes" id="UP001147782"/>
    </source>
</evidence>
<dbReference type="PANTHER" id="PTHR47655:SF2">
    <property type="entry name" value="QUINIC ACID UTILIZATION ACTIVATOR"/>
    <property type="match status" value="1"/>
</dbReference>
<dbReference type="Gene3D" id="4.10.240.10">
    <property type="entry name" value="Zn(2)-C6 fungal-type DNA-binding domain"/>
    <property type="match status" value="1"/>
</dbReference>
<dbReference type="GO" id="GO:0003677">
    <property type="term" value="F:DNA binding"/>
    <property type="evidence" value="ECO:0007669"/>
    <property type="project" value="UniProtKB-KW"/>
</dbReference>
<keyword evidence="1" id="KW-0479">Metal-binding</keyword>
<dbReference type="GO" id="GO:0000981">
    <property type="term" value="F:DNA-binding transcription factor activity, RNA polymerase II-specific"/>
    <property type="evidence" value="ECO:0007669"/>
    <property type="project" value="InterPro"/>
</dbReference>
<reference evidence="7" key="2">
    <citation type="journal article" date="2023" name="IMA Fungus">
        <title>Comparative genomic study of the Penicillium genus elucidates a diverse pangenome and 15 lateral gene transfer events.</title>
        <authorList>
            <person name="Petersen C."/>
            <person name="Sorensen T."/>
            <person name="Nielsen M.R."/>
            <person name="Sondergaard T.E."/>
            <person name="Sorensen J.L."/>
            <person name="Fitzpatrick D.A."/>
            <person name="Frisvad J.C."/>
            <person name="Nielsen K.L."/>
        </authorList>
    </citation>
    <scope>NUCLEOTIDE SEQUENCE</scope>
    <source>
        <strain evidence="7">IBT 29864</strain>
    </source>
</reference>
<dbReference type="SUPFAM" id="SSF57701">
    <property type="entry name" value="Zn2/Cys6 DNA-binding domain"/>
    <property type="match status" value="1"/>
</dbReference>
<evidence type="ECO:0000256" key="5">
    <source>
        <dbReference type="ARBA" id="ARBA00023242"/>
    </source>
</evidence>
<dbReference type="AlphaFoldDB" id="A0A9W9V268"/>
<accession>A0A9W9V268</accession>
<keyword evidence="2" id="KW-0805">Transcription regulation</keyword>
<dbReference type="InterPro" id="IPR036864">
    <property type="entry name" value="Zn2-C6_fun-type_DNA-bd_sf"/>
</dbReference>
<dbReference type="SMART" id="SM00906">
    <property type="entry name" value="Fungal_trans"/>
    <property type="match status" value="1"/>
</dbReference>
<dbReference type="OrthoDB" id="2534600at2759"/>
<dbReference type="InterPro" id="IPR001138">
    <property type="entry name" value="Zn2Cys6_DnaBD"/>
</dbReference>